<organism evidence="4">
    <name type="scientific">Schistocephalus solidus</name>
    <name type="common">Tapeworm</name>
    <dbReference type="NCBI Taxonomy" id="70667"/>
    <lineage>
        <taxon>Eukaryota</taxon>
        <taxon>Metazoa</taxon>
        <taxon>Spiralia</taxon>
        <taxon>Lophotrochozoa</taxon>
        <taxon>Platyhelminthes</taxon>
        <taxon>Cestoda</taxon>
        <taxon>Eucestoda</taxon>
        <taxon>Diphyllobothriidea</taxon>
        <taxon>Diphyllobothriidae</taxon>
        <taxon>Schistocephalus</taxon>
    </lineage>
</organism>
<gene>
    <name evidence="2" type="ORF">SSLN_LOCUS13556</name>
</gene>
<dbReference type="EMBL" id="UYSU01038183">
    <property type="protein sequence ID" value="VDL99941.1"/>
    <property type="molecule type" value="Genomic_DNA"/>
</dbReference>
<sequence>MARQYSVHGSPGDDRHPRHAAGSEVAIEQPPGLVGHLLLQCNNNPTTPTSAATSTNPPSSIGLLLRTFAAHCLILPNTFFCLPVQHKVTWLHPSLRLWYLLDYALVWRRDQQDVLLTKAILGAESWIDNRLVISKMRLRLHPSPYPSESSERSPRSGPVSGKPMWLPMTPRTTDMVFATHQLKEKCQEMRTHLYTTFVVLTKAFEMVNRDGM</sequence>
<evidence type="ECO:0000313" key="2">
    <source>
        <dbReference type="EMBL" id="VDL99941.1"/>
    </source>
</evidence>
<accession>A0A183TAR2</accession>
<name>A0A183TAR2_SCHSO</name>
<evidence type="ECO:0000313" key="4">
    <source>
        <dbReference type="WBParaSite" id="SSLN_0001407501-mRNA-1"/>
    </source>
</evidence>
<feature type="region of interest" description="Disordered" evidence="1">
    <location>
        <begin position="143"/>
        <end position="165"/>
    </location>
</feature>
<reference evidence="2 3" key="2">
    <citation type="submission" date="2018-11" db="EMBL/GenBank/DDBJ databases">
        <authorList>
            <consortium name="Pathogen Informatics"/>
        </authorList>
    </citation>
    <scope>NUCLEOTIDE SEQUENCE [LARGE SCALE GENOMIC DNA]</scope>
    <source>
        <strain evidence="2 3">NST_G2</strain>
    </source>
</reference>
<keyword evidence="3" id="KW-1185">Reference proteome</keyword>
<evidence type="ECO:0000313" key="3">
    <source>
        <dbReference type="Proteomes" id="UP000275846"/>
    </source>
</evidence>
<dbReference type="AlphaFoldDB" id="A0A183TAR2"/>
<dbReference type="WBParaSite" id="SSLN_0001407501-mRNA-1">
    <property type="protein sequence ID" value="SSLN_0001407501-mRNA-1"/>
    <property type="gene ID" value="SSLN_0001407501"/>
</dbReference>
<evidence type="ECO:0000256" key="1">
    <source>
        <dbReference type="SAM" id="MobiDB-lite"/>
    </source>
</evidence>
<proteinExistence type="predicted"/>
<protein>
    <submittedName>
        <fullName evidence="2 4">Uncharacterized protein</fullName>
    </submittedName>
</protein>
<dbReference type="Proteomes" id="UP000275846">
    <property type="component" value="Unassembled WGS sequence"/>
</dbReference>
<reference evidence="4" key="1">
    <citation type="submission" date="2016-06" db="UniProtKB">
        <authorList>
            <consortium name="WormBaseParasite"/>
        </authorList>
    </citation>
    <scope>IDENTIFICATION</scope>
</reference>
<feature type="region of interest" description="Disordered" evidence="1">
    <location>
        <begin position="1"/>
        <end position="22"/>
    </location>
</feature>